<dbReference type="GO" id="GO:0015293">
    <property type="term" value="F:symporter activity"/>
    <property type="evidence" value="ECO:0007669"/>
    <property type="project" value="UniProtKB-KW"/>
</dbReference>
<feature type="transmembrane region" description="Helical" evidence="3">
    <location>
        <begin position="409"/>
        <end position="435"/>
    </location>
</feature>
<organism evidence="4 5">
    <name type="scientific">Geosporobacter ferrireducens</name>
    <dbReference type="NCBI Taxonomy" id="1424294"/>
    <lineage>
        <taxon>Bacteria</taxon>
        <taxon>Bacillati</taxon>
        <taxon>Bacillota</taxon>
        <taxon>Clostridia</taxon>
        <taxon>Peptostreptococcales</taxon>
        <taxon>Thermotaleaceae</taxon>
        <taxon>Geosporobacter</taxon>
    </lineage>
</organism>
<feature type="transmembrane region" description="Helical" evidence="3">
    <location>
        <begin position="79"/>
        <end position="98"/>
    </location>
</feature>
<dbReference type="NCBIfam" id="TIGR00792">
    <property type="entry name" value="gph"/>
    <property type="match status" value="1"/>
</dbReference>
<dbReference type="OrthoDB" id="9764596at2"/>
<keyword evidence="5" id="KW-1185">Reference proteome</keyword>
<dbReference type="Proteomes" id="UP000095743">
    <property type="component" value="Chromosome"/>
</dbReference>
<dbReference type="PANTHER" id="PTHR11328">
    <property type="entry name" value="MAJOR FACILITATOR SUPERFAMILY DOMAIN-CONTAINING PROTEIN"/>
    <property type="match status" value="1"/>
</dbReference>
<evidence type="ECO:0000313" key="5">
    <source>
        <dbReference type="Proteomes" id="UP000095743"/>
    </source>
</evidence>
<proteinExistence type="predicted"/>
<dbReference type="PANTHER" id="PTHR11328:SF36">
    <property type="entry name" value="MELIBIOSE PERMEASE"/>
    <property type="match status" value="1"/>
</dbReference>
<gene>
    <name evidence="4" type="ORF">Gferi_03295</name>
</gene>
<dbReference type="InterPro" id="IPR001927">
    <property type="entry name" value="Na/Gal_symport"/>
</dbReference>
<feature type="transmembrane region" description="Helical" evidence="3">
    <location>
        <begin position="181"/>
        <end position="200"/>
    </location>
</feature>
<feature type="transmembrane region" description="Helical" evidence="3">
    <location>
        <begin position="154"/>
        <end position="175"/>
    </location>
</feature>
<dbReference type="KEGG" id="gfe:Gferi_03295"/>
<feature type="transmembrane region" description="Helical" evidence="3">
    <location>
        <begin position="12"/>
        <end position="33"/>
    </location>
</feature>
<feature type="transmembrane region" description="Helical" evidence="3">
    <location>
        <begin position="247"/>
        <end position="264"/>
    </location>
</feature>
<dbReference type="GO" id="GO:0006814">
    <property type="term" value="P:sodium ion transport"/>
    <property type="evidence" value="ECO:0007669"/>
    <property type="project" value="InterPro"/>
</dbReference>
<dbReference type="AlphaFoldDB" id="A0A1D8GCR6"/>
<keyword evidence="3" id="KW-0472">Membrane</keyword>
<dbReference type="Gene3D" id="1.20.1250.20">
    <property type="entry name" value="MFS general substrate transporter like domains"/>
    <property type="match status" value="2"/>
</dbReference>
<evidence type="ECO:0000256" key="1">
    <source>
        <dbReference type="ARBA" id="ARBA00022448"/>
    </source>
</evidence>
<dbReference type="RefSeq" id="WP_069974262.1">
    <property type="nucleotide sequence ID" value="NZ_CP017269.1"/>
</dbReference>
<dbReference type="InterPro" id="IPR036259">
    <property type="entry name" value="MFS_trans_sf"/>
</dbReference>
<keyword evidence="3" id="KW-0812">Transmembrane</keyword>
<dbReference type="EMBL" id="CP017269">
    <property type="protein sequence ID" value="AOT68686.1"/>
    <property type="molecule type" value="Genomic_DNA"/>
</dbReference>
<feature type="transmembrane region" description="Helical" evidence="3">
    <location>
        <begin position="270"/>
        <end position="292"/>
    </location>
</feature>
<dbReference type="SUPFAM" id="SSF103473">
    <property type="entry name" value="MFS general substrate transporter"/>
    <property type="match status" value="1"/>
</dbReference>
<protein>
    <submittedName>
        <fullName evidence="4">Sodium:melibiose symporter</fullName>
    </submittedName>
</protein>
<keyword evidence="1" id="KW-0813">Transport</keyword>
<keyword evidence="3" id="KW-1133">Transmembrane helix</keyword>
<keyword evidence="2" id="KW-0769">Symport</keyword>
<reference evidence="4 5" key="1">
    <citation type="submission" date="2016-09" db="EMBL/GenBank/DDBJ databases">
        <title>Genomic analysis reveals versatility of anaerobic energy metabolism of Geosporobacter ferrireducens IRF9 of phylum Firmicutes.</title>
        <authorList>
            <person name="Kim S.-J."/>
        </authorList>
    </citation>
    <scope>NUCLEOTIDE SEQUENCE [LARGE SCALE GENOMIC DNA]</scope>
    <source>
        <strain evidence="4 5">IRF9</strain>
    </source>
</reference>
<feature type="transmembrane region" description="Helical" evidence="3">
    <location>
        <begin position="329"/>
        <end position="353"/>
    </location>
</feature>
<feature type="transmembrane region" description="Helical" evidence="3">
    <location>
        <begin position="374"/>
        <end position="397"/>
    </location>
</feature>
<evidence type="ECO:0000256" key="2">
    <source>
        <dbReference type="ARBA" id="ARBA00022847"/>
    </source>
</evidence>
<name>A0A1D8GCR6_9FIRM</name>
<accession>A0A1D8GCR6</accession>
<feature type="transmembrane region" description="Helical" evidence="3">
    <location>
        <begin position="304"/>
        <end position="323"/>
    </location>
</feature>
<feature type="transmembrane region" description="Helical" evidence="3">
    <location>
        <begin position="110"/>
        <end position="133"/>
    </location>
</feature>
<evidence type="ECO:0000256" key="3">
    <source>
        <dbReference type="SAM" id="Phobius"/>
    </source>
</evidence>
<dbReference type="Pfam" id="PF13347">
    <property type="entry name" value="MFS_2"/>
    <property type="match status" value="1"/>
</dbReference>
<evidence type="ECO:0000313" key="4">
    <source>
        <dbReference type="EMBL" id="AOT68686.1"/>
    </source>
</evidence>
<dbReference type="GO" id="GO:0005886">
    <property type="term" value="C:plasma membrane"/>
    <property type="evidence" value="ECO:0007669"/>
    <property type="project" value="TreeGrafter"/>
</dbReference>
<dbReference type="GO" id="GO:0008643">
    <property type="term" value="P:carbohydrate transport"/>
    <property type="evidence" value="ECO:0007669"/>
    <property type="project" value="InterPro"/>
</dbReference>
<sequence>MEDMKVPSKIINIYGMADFTFNMMMMIAISYYAYFLTDIAMISAAAMGTILLIARIGDAVSVPITGGILQKTQLKWGQFRSWLLITPPITCLFFILMFTNFDMNVATKSVFLGTCYVIAHVCVNFTFNGHIGLMSILGKTAEDRIQLSAKKTQFTTAASIAFSLVFMPLAAFLGGTDQGQGFLYAMVIFAVLQVLGYWNVFRVTKEYDLYDPNKKFSGAGSAGLTVGEMAQQIFGNSQLLTIMSADCIRYAAMFAVLGMATYYFKYVVGNLALITVYMLCTNGINFVGSLVAPMVVGKTGKKSTYRLSCIIPIVAFALIRVFAGTNPSTYIVLVSIAGFGLTLGTTIAPAMYLDAAEYGHYKTGKNGTAFIMSMFAMPIKIGVALSGAIIGFGLSSIGYSATVEATPAFVSGVMNIVSIVPAGCAVLALVLMLFYKLDDVKVKEYMEANMKRNTVVQQ</sequence>
<dbReference type="InterPro" id="IPR039672">
    <property type="entry name" value="MFS_2"/>
</dbReference>
<feature type="transmembrane region" description="Helical" evidence="3">
    <location>
        <begin position="39"/>
        <end position="58"/>
    </location>
</feature>
<dbReference type="STRING" id="1424294.Gferi_03295"/>